<dbReference type="RefSeq" id="WP_074556958.1">
    <property type="nucleotide sequence ID" value="NZ_FMYE01000005.1"/>
</dbReference>
<dbReference type="EMBL" id="FMYE01000005">
    <property type="protein sequence ID" value="SDB76011.1"/>
    <property type="molecule type" value="Genomic_DNA"/>
</dbReference>
<dbReference type="InterPro" id="IPR036525">
    <property type="entry name" value="Tubulin/FtsZ_GTPase_sf"/>
</dbReference>
<name>A0A1G6G271_BACOV</name>
<gene>
    <name evidence="1" type="ORF">SAMN05192581_1005128</name>
</gene>
<dbReference type="Gene3D" id="3.40.50.1440">
    <property type="entry name" value="Tubulin/FtsZ, GTPase domain"/>
    <property type="match status" value="1"/>
</dbReference>
<protein>
    <submittedName>
        <fullName evidence="1">Tubulin/FtsZ family, GTPase domain</fullName>
    </submittedName>
</protein>
<sequence>MSKLYVFGIGGTGSRVIKSLTMLLASGVRMKSDAIVPIIIDPDVAAADLTRTVDLMHTYNNIREKLTFTTDAQCGFFRTEVQELLPGFRMDLENTQNQLFKDYIQLNTMDRANYALAKMLFSDDNLNADMEVGFKGNPNIGSVVLNRFAQSPQFLKFASDFQKNDKIFIISSIFGGTGASGFPVLLKNLRTLQTQSTLQTQGGAFPNAKDIQDSVIGAITILPYFGIEPNGESAIDEATFISKTKAALSYYNQNMSAIDALYYLGDNILSKYENNEGGEFQKNDAHLLELIAALAIVNFDEDFDERSLKTIYREFGVKQSGENLIFPDLCDATYDIIVRPMTRFTLLCKFFNEQLSDSIRQKLPWTVRFNEKKWFADRYVKSYINKFVAEYMIWLNEMGKNRRGFVPFELEENKNAVFNLVKGCETKKVLFHVDSNYALFDGYLNKREKKFKEGLSLEQRFMELFAVVTDELINDKIRL</sequence>
<accession>A0A1G6G271</accession>
<dbReference type="SUPFAM" id="SSF52490">
    <property type="entry name" value="Tubulin nucleotide-binding domain-like"/>
    <property type="match status" value="1"/>
</dbReference>
<dbReference type="Proteomes" id="UP000183670">
    <property type="component" value="Unassembled WGS sequence"/>
</dbReference>
<organism evidence="1 2">
    <name type="scientific">Bacteroides ovatus</name>
    <dbReference type="NCBI Taxonomy" id="28116"/>
    <lineage>
        <taxon>Bacteria</taxon>
        <taxon>Pseudomonadati</taxon>
        <taxon>Bacteroidota</taxon>
        <taxon>Bacteroidia</taxon>
        <taxon>Bacteroidales</taxon>
        <taxon>Bacteroidaceae</taxon>
        <taxon>Bacteroides</taxon>
    </lineage>
</organism>
<dbReference type="AlphaFoldDB" id="A0A1G6G271"/>
<evidence type="ECO:0000313" key="2">
    <source>
        <dbReference type="Proteomes" id="UP000183670"/>
    </source>
</evidence>
<evidence type="ECO:0000313" key="1">
    <source>
        <dbReference type="EMBL" id="SDB76011.1"/>
    </source>
</evidence>
<reference evidence="1 2" key="1">
    <citation type="submission" date="2016-10" db="EMBL/GenBank/DDBJ databases">
        <authorList>
            <person name="de Groot N.N."/>
        </authorList>
    </citation>
    <scope>NUCLEOTIDE SEQUENCE [LARGE SCALE GENOMIC DNA]</scope>
    <source>
        <strain evidence="1 2">NLAE-zl-C500</strain>
    </source>
</reference>
<proteinExistence type="predicted"/>